<protein>
    <submittedName>
        <fullName evidence="1">Uncharacterized protein</fullName>
    </submittedName>
</protein>
<accession>A0A2B7YCJ4</accession>
<evidence type="ECO:0000313" key="1">
    <source>
        <dbReference type="EMBL" id="PGH19246.1"/>
    </source>
</evidence>
<name>A0A2B7YCJ4_POLH7</name>
<dbReference type="AlphaFoldDB" id="A0A2B7YCJ4"/>
<comment type="caution">
    <text evidence="1">The sequence shown here is derived from an EMBL/GenBank/DDBJ whole genome shotgun (WGS) entry which is preliminary data.</text>
</comment>
<gene>
    <name evidence="1" type="ORF">AJ80_04111</name>
</gene>
<evidence type="ECO:0000313" key="2">
    <source>
        <dbReference type="Proteomes" id="UP000224634"/>
    </source>
</evidence>
<dbReference type="Proteomes" id="UP000224634">
    <property type="component" value="Unassembled WGS sequence"/>
</dbReference>
<organism evidence="1 2">
    <name type="scientific">Polytolypa hystricis (strain UAMH7299)</name>
    <dbReference type="NCBI Taxonomy" id="1447883"/>
    <lineage>
        <taxon>Eukaryota</taxon>
        <taxon>Fungi</taxon>
        <taxon>Dikarya</taxon>
        <taxon>Ascomycota</taxon>
        <taxon>Pezizomycotina</taxon>
        <taxon>Eurotiomycetes</taxon>
        <taxon>Eurotiomycetidae</taxon>
        <taxon>Onygenales</taxon>
        <taxon>Onygenales incertae sedis</taxon>
        <taxon>Polytolypa</taxon>
    </lineage>
</organism>
<reference evidence="1 2" key="1">
    <citation type="submission" date="2017-10" db="EMBL/GenBank/DDBJ databases">
        <title>Comparative genomics in systemic dimorphic fungi from Ajellomycetaceae.</title>
        <authorList>
            <person name="Munoz J.F."/>
            <person name="Mcewen J.G."/>
            <person name="Clay O.K."/>
            <person name="Cuomo C.A."/>
        </authorList>
    </citation>
    <scope>NUCLEOTIDE SEQUENCE [LARGE SCALE GENOMIC DNA]</scope>
    <source>
        <strain evidence="1 2">UAMH7299</strain>
    </source>
</reference>
<proteinExistence type="predicted"/>
<dbReference type="EMBL" id="PDNA01000050">
    <property type="protein sequence ID" value="PGH19246.1"/>
    <property type="molecule type" value="Genomic_DNA"/>
</dbReference>
<keyword evidence="2" id="KW-1185">Reference proteome</keyword>
<sequence>MEDCRTAGDYFRTRTPSGDNKPMRWWKCRGVKIQCLPCELTDKSDVKSDHPCFPYIQVDVPRDHPVFSAPRAKLPALFYRPLRIKQCHLPKGPPFISEEIQSGNPDGAVLQLDLGPEASSIFCMDEGQYDDDLEEPTSREWQPDTGCVLVVRADGKNLDVVEMFALGTFLGFGFSDAIQWPEEYRGVASQEVLKSLAKENLFHKFFEDAVLTQRMMIREQEEEHRQRFEIAYLARTSNDVFSMMKRWRADHSRHSTW</sequence>